<organism evidence="1 2">
    <name type="scientific">Crenichthys baileyi</name>
    <name type="common">White River springfish</name>
    <dbReference type="NCBI Taxonomy" id="28760"/>
    <lineage>
        <taxon>Eukaryota</taxon>
        <taxon>Metazoa</taxon>
        <taxon>Chordata</taxon>
        <taxon>Craniata</taxon>
        <taxon>Vertebrata</taxon>
        <taxon>Euteleostomi</taxon>
        <taxon>Actinopterygii</taxon>
        <taxon>Neopterygii</taxon>
        <taxon>Teleostei</taxon>
        <taxon>Neoteleostei</taxon>
        <taxon>Acanthomorphata</taxon>
        <taxon>Ovalentaria</taxon>
        <taxon>Atherinomorphae</taxon>
        <taxon>Cyprinodontiformes</taxon>
        <taxon>Goodeidae</taxon>
        <taxon>Crenichthys</taxon>
    </lineage>
</organism>
<reference evidence="1 2" key="1">
    <citation type="submission" date="2021-06" db="EMBL/GenBank/DDBJ databases">
        <authorList>
            <person name="Palmer J.M."/>
        </authorList>
    </citation>
    <scope>NUCLEOTIDE SEQUENCE [LARGE SCALE GENOMIC DNA]</scope>
    <source>
        <strain evidence="1 2">MEX-2019</strain>
        <tissue evidence="1">Muscle</tissue>
    </source>
</reference>
<protein>
    <submittedName>
        <fullName evidence="1">Uncharacterized protein</fullName>
    </submittedName>
</protein>
<sequence length="69" mass="7353">MSPCPPLSPLSPNCKNKPCINTEINAFLKKETARVWACLPVSAPGGKGTTSWVRGLVAPRGCRCTDPEV</sequence>
<accession>A0AAV9SMY6</accession>
<gene>
    <name evidence="1" type="ORF">CRENBAI_002786</name>
</gene>
<name>A0AAV9SMY6_9TELE</name>
<evidence type="ECO:0000313" key="1">
    <source>
        <dbReference type="EMBL" id="KAK5622488.1"/>
    </source>
</evidence>
<dbReference type="EMBL" id="JAHHUM010000112">
    <property type="protein sequence ID" value="KAK5622488.1"/>
    <property type="molecule type" value="Genomic_DNA"/>
</dbReference>
<keyword evidence="2" id="KW-1185">Reference proteome</keyword>
<comment type="caution">
    <text evidence="1">The sequence shown here is derived from an EMBL/GenBank/DDBJ whole genome shotgun (WGS) entry which is preliminary data.</text>
</comment>
<dbReference type="AlphaFoldDB" id="A0AAV9SMY6"/>
<proteinExistence type="predicted"/>
<evidence type="ECO:0000313" key="2">
    <source>
        <dbReference type="Proteomes" id="UP001311232"/>
    </source>
</evidence>
<dbReference type="Proteomes" id="UP001311232">
    <property type="component" value="Unassembled WGS sequence"/>
</dbReference>